<sequence>MLSQRTLNALSGINKASIQGYKIRKLHKIMCSNKDLWAQAYANIYSNRGAMTRGVNNNTMDEMSVNRIVSLIETINSNTYKPEPCRRIYIPKDARKPNGKKRPLGIPTGDDKLIQEIMRMLLEEIYEPVFSDWSYGFRPKRSCHSALKEIRNSWKGTKWVCDVDIKGYFDNIDHDLLLKFLSKRIADNKFLALLKKFLKAGYLDNWHYFGTHSGTPQGGIISPILANVFLHELDDFMKNKIKEFGKGERRKPNPIYKRALQNRANRIKWIRQGFGASGMPADEQKIQKWKHEADELEEKLRTLPSVIMDDAEFKRMRYVRYADDFLIGVTGSKSEAKKIMKEVVDFVETELHLEISKEKSGIIDPKKGFTFLGYEIKTRRESKQVKCVVGLNADGSKTHAVKRTITEHIHLGVPRDRIQKFCSLRGYGNYDGGYGNSVSRPVMMHMSDYEIISQYNAEMRGYANYYNLAPVLYLNKLHWIWENSLYKTLAGKHRTSRTKIARRLRQADGRYVYQENRNGKIYELEVFRLKNRSAPKYSSPDILPNTHKYSGRTELLDRMAASQCEYCGIRTGPFEVHHVRKLKDIKAGTENWKKLMIARNRKTLVLCQTCHVDLHRGTLSDRRTFVCSNGEPYA</sequence>
<keyword evidence="3" id="KW-0808">Transferase</keyword>
<keyword evidence="3" id="KW-0548">Nucleotidyltransferase</keyword>
<dbReference type="PROSITE" id="PS50878">
    <property type="entry name" value="RT_POL"/>
    <property type="match status" value="1"/>
</dbReference>
<dbReference type="InterPro" id="IPR003615">
    <property type="entry name" value="HNH_nuc"/>
</dbReference>
<dbReference type="GO" id="GO:0006397">
    <property type="term" value="P:mRNA processing"/>
    <property type="evidence" value="ECO:0007669"/>
    <property type="project" value="InterPro"/>
</dbReference>
<dbReference type="OrthoDB" id="9793236at2"/>
<dbReference type="Pfam" id="PF00078">
    <property type="entry name" value="RVT_1"/>
    <property type="match status" value="2"/>
</dbReference>
<reference evidence="3 4" key="1">
    <citation type="journal article" date="2017" name="Nat. Microbiol.">
        <title>Natural product diversity associated with the nematode symbionts Photorhabdus and Xenorhabdus.</title>
        <authorList>
            <person name="Tobias N.J."/>
            <person name="Wolff H."/>
            <person name="Djahanschiri B."/>
            <person name="Grundmann F."/>
            <person name="Kronenwerth M."/>
            <person name="Shi Y.M."/>
            <person name="Simonyi S."/>
            <person name="Grun P."/>
            <person name="Shapiro-Ilan D."/>
            <person name="Pidot S.J."/>
            <person name="Stinear T.P."/>
            <person name="Ebersberger I."/>
            <person name="Bode H.B."/>
        </authorList>
    </citation>
    <scope>NUCLEOTIDE SEQUENCE [LARGE SCALE GENOMIC DNA]</scope>
    <source>
        <strain evidence="3 4">DSM 17902</strain>
    </source>
</reference>
<keyword evidence="4" id="KW-1185">Reference proteome</keyword>
<dbReference type="GO" id="GO:0003964">
    <property type="term" value="F:RNA-directed DNA polymerase activity"/>
    <property type="evidence" value="ECO:0007669"/>
    <property type="project" value="UniProtKB-KW"/>
</dbReference>
<accession>A0A2D0JSA2</accession>
<comment type="caution">
    <text evidence="3">The sequence shown here is derived from an EMBL/GenBank/DDBJ whole genome shotgun (WGS) entry which is preliminary data.</text>
</comment>
<evidence type="ECO:0000259" key="2">
    <source>
        <dbReference type="PROSITE" id="PS50878"/>
    </source>
</evidence>
<evidence type="ECO:0000313" key="4">
    <source>
        <dbReference type="Proteomes" id="UP000221980"/>
    </source>
</evidence>
<protein>
    <submittedName>
        <fullName evidence="3">Group II intron reverse transcriptase/maturase</fullName>
    </submittedName>
</protein>
<dbReference type="InterPro" id="IPR049030">
    <property type="entry name" value="AI2M-like_HNH"/>
</dbReference>
<dbReference type="AlphaFoldDB" id="A0A2D0JSA2"/>
<keyword evidence="3" id="KW-0695">RNA-directed DNA polymerase</keyword>
<gene>
    <name evidence="3" type="ORF">Xmir_01856</name>
</gene>
<proteinExistence type="inferred from homology"/>
<dbReference type="RefSeq" id="WP_099114102.1">
    <property type="nucleotide sequence ID" value="NZ_CAWNQI010000106.1"/>
</dbReference>
<organism evidence="3 4">
    <name type="scientific">Xenorhabdus miraniensis</name>
    <dbReference type="NCBI Taxonomy" id="351674"/>
    <lineage>
        <taxon>Bacteria</taxon>
        <taxon>Pseudomonadati</taxon>
        <taxon>Pseudomonadota</taxon>
        <taxon>Gammaproteobacteria</taxon>
        <taxon>Enterobacterales</taxon>
        <taxon>Morganellaceae</taxon>
        <taxon>Xenorhabdus</taxon>
    </lineage>
</organism>
<dbReference type="Pfam" id="PF21368">
    <property type="entry name" value="AI2M-like_HNH"/>
    <property type="match status" value="1"/>
</dbReference>
<feature type="domain" description="Reverse transcriptase" evidence="2">
    <location>
        <begin position="71"/>
        <end position="376"/>
    </location>
</feature>
<evidence type="ECO:0000256" key="1">
    <source>
        <dbReference type="ARBA" id="ARBA00034120"/>
    </source>
</evidence>
<dbReference type="Proteomes" id="UP000221980">
    <property type="component" value="Unassembled WGS sequence"/>
</dbReference>
<dbReference type="InterPro" id="IPR051083">
    <property type="entry name" value="GrpII_Intron_Splice-Mob/Def"/>
</dbReference>
<dbReference type="PANTHER" id="PTHR34047:SF8">
    <property type="entry name" value="PROTEIN YKFC"/>
    <property type="match status" value="1"/>
</dbReference>
<dbReference type="SUPFAM" id="SSF56672">
    <property type="entry name" value="DNA/RNA polymerases"/>
    <property type="match status" value="1"/>
</dbReference>
<dbReference type="PANTHER" id="PTHR34047">
    <property type="entry name" value="NUCLEAR INTRON MATURASE 1, MITOCHONDRIAL-RELATED"/>
    <property type="match status" value="1"/>
</dbReference>
<name>A0A2D0JSA2_9GAMM</name>
<dbReference type="InterPro" id="IPR000477">
    <property type="entry name" value="RT_dom"/>
</dbReference>
<dbReference type="Pfam" id="PF01348">
    <property type="entry name" value="Intron_maturas2"/>
    <property type="match status" value="1"/>
</dbReference>
<evidence type="ECO:0000313" key="3">
    <source>
        <dbReference type="EMBL" id="PHM49072.1"/>
    </source>
</evidence>
<dbReference type="InterPro" id="IPR024937">
    <property type="entry name" value="Domain_X"/>
</dbReference>
<dbReference type="InterPro" id="IPR043502">
    <property type="entry name" value="DNA/RNA_pol_sf"/>
</dbReference>
<dbReference type="CDD" id="cd00085">
    <property type="entry name" value="HNHc"/>
    <property type="match status" value="1"/>
</dbReference>
<dbReference type="EMBL" id="NITZ01000007">
    <property type="protein sequence ID" value="PHM49072.1"/>
    <property type="molecule type" value="Genomic_DNA"/>
</dbReference>
<dbReference type="CDD" id="cd01651">
    <property type="entry name" value="RT_G2_intron"/>
    <property type="match status" value="1"/>
</dbReference>
<comment type="similarity">
    <text evidence="1">Belongs to the bacterial reverse transcriptase family.</text>
</comment>